<reference evidence="3 4" key="1">
    <citation type="submission" date="2016-06" db="EMBL/GenBank/DDBJ databases">
        <authorList>
            <person name="Kjaerup R.B."/>
            <person name="Dalgaard T.S."/>
            <person name="Juul-Madsen H.R."/>
        </authorList>
    </citation>
    <scope>NUCLEOTIDE SEQUENCE [LARGE SCALE GENOMIC DNA]</scope>
    <source>
        <strain evidence="3 4">DSM 43821</strain>
    </source>
</reference>
<proteinExistence type="predicted"/>
<protein>
    <submittedName>
        <fullName evidence="3">2-polyprenyl-6-methoxyphenol hydroxylase</fullName>
    </submittedName>
</protein>
<gene>
    <name evidence="3" type="ORF">GA0074696_4635</name>
</gene>
<dbReference type="PANTHER" id="PTHR43422">
    <property type="entry name" value="THIAMINE THIAZOLE SYNTHASE"/>
    <property type="match status" value="1"/>
</dbReference>
<dbReference type="InterPro" id="IPR036188">
    <property type="entry name" value="FAD/NAD-bd_sf"/>
</dbReference>
<evidence type="ECO:0000259" key="2">
    <source>
        <dbReference type="Pfam" id="PF01494"/>
    </source>
</evidence>
<feature type="domain" description="FAD-binding" evidence="2">
    <location>
        <begin position="4"/>
        <end position="338"/>
    </location>
</feature>
<name>A0A1C4ZMI3_9ACTN</name>
<dbReference type="GO" id="GO:0071949">
    <property type="term" value="F:FAD binding"/>
    <property type="evidence" value="ECO:0007669"/>
    <property type="project" value="InterPro"/>
</dbReference>
<dbReference type="RefSeq" id="WP_088963017.1">
    <property type="nucleotide sequence ID" value="NZ_LT607410.1"/>
</dbReference>
<dbReference type="PANTHER" id="PTHR43422:SF3">
    <property type="entry name" value="THIAMINE THIAZOLE SYNTHASE"/>
    <property type="match status" value="1"/>
</dbReference>
<dbReference type="SUPFAM" id="SSF51905">
    <property type="entry name" value="FAD/NAD(P)-binding domain"/>
    <property type="match status" value="1"/>
</dbReference>
<dbReference type="AlphaFoldDB" id="A0A1C4ZMI3"/>
<dbReference type="EMBL" id="LT607410">
    <property type="protein sequence ID" value="SCF34270.1"/>
    <property type="molecule type" value="Genomic_DNA"/>
</dbReference>
<feature type="signal peptide" evidence="1">
    <location>
        <begin position="1"/>
        <end position="23"/>
    </location>
</feature>
<feature type="chain" id="PRO_5038543999" evidence="1">
    <location>
        <begin position="24"/>
        <end position="469"/>
    </location>
</feature>
<dbReference type="InterPro" id="IPR002938">
    <property type="entry name" value="FAD-bd"/>
</dbReference>
<sequence length="469" mass="50180">MSRAVVLGGGLAGMLAAAALARAVDEVTVVERDQLPTEPQPRKGLPQGHHSHILMRGGVEALDQLLPGVTDRLYAAGAKRRGLPSGALARGPEGWMERLDTDAYLLLCSRELLDHVVREQVLRDPRIGVREGCRVTGLVGDADRVTGVRVEQGGAERTLDADLVVDATGRATSAPKWLVDLGLPQVREDVVDAGIVYVSRWFTAPPGTRDDFPGVMIQMQAGTGRPGQGAGLLPMENGRWILSLFGSRGGEPPTDEEGFAQFARERHHPIIVDLIAQARPAGPIRAYRSIPDQRRRFEKLPVPEGFLVIGDAAQALNPVHGTGMSVAAQCALALRTELDVRGLRPGFSRNVQAAIAKINQGAWQIAVNTDQGLPHVRANVPLRGGAFANKMAARVARTGCGNRMVINTVFNVASLCAPMTRMMTPAFLWAVLRGPRTPALTAEQAIAQFPEFGDLVKVDAAPRSTASPA</sequence>
<evidence type="ECO:0000313" key="3">
    <source>
        <dbReference type="EMBL" id="SCF34270.1"/>
    </source>
</evidence>
<dbReference type="Pfam" id="PF01494">
    <property type="entry name" value="FAD_binding_3"/>
    <property type="match status" value="1"/>
</dbReference>
<organism evidence="3 4">
    <name type="scientific">Micromonospora purpureochromogenes</name>
    <dbReference type="NCBI Taxonomy" id="47872"/>
    <lineage>
        <taxon>Bacteria</taxon>
        <taxon>Bacillati</taxon>
        <taxon>Actinomycetota</taxon>
        <taxon>Actinomycetes</taxon>
        <taxon>Micromonosporales</taxon>
        <taxon>Micromonosporaceae</taxon>
        <taxon>Micromonospora</taxon>
    </lineage>
</organism>
<dbReference type="Gene3D" id="3.50.50.60">
    <property type="entry name" value="FAD/NAD(P)-binding domain"/>
    <property type="match status" value="1"/>
</dbReference>
<evidence type="ECO:0000313" key="4">
    <source>
        <dbReference type="Proteomes" id="UP000198228"/>
    </source>
</evidence>
<evidence type="ECO:0000256" key="1">
    <source>
        <dbReference type="SAM" id="SignalP"/>
    </source>
</evidence>
<accession>A0A1C4ZMI3</accession>
<dbReference type="Proteomes" id="UP000198228">
    <property type="component" value="Chromosome I"/>
</dbReference>
<keyword evidence="1" id="KW-0732">Signal</keyword>
<dbReference type="PRINTS" id="PR00420">
    <property type="entry name" value="RNGMNOXGNASE"/>
</dbReference>